<keyword evidence="2" id="KW-1185">Reference proteome</keyword>
<proteinExistence type="predicted"/>
<name>A0ACC0TVC7_9AGAM</name>
<evidence type="ECO:0000313" key="1">
    <source>
        <dbReference type="EMBL" id="KAI9450594.1"/>
    </source>
</evidence>
<accession>A0ACC0TVC7</accession>
<comment type="caution">
    <text evidence="1">The sequence shown here is derived from an EMBL/GenBank/DDBJ whole genome shotgun (WGS) entry which is preliminary data.</text>
</comment>
<protein>
    <submittedName>
        <fullName evidence="1">Uncharacterized protein</fullName>
    </submittedName>
</protein>
<gene>
    <name evidence="1" type="ORF">F5148DRAFT_585948</name>
</gene>
<evidence type="ECO:0000313" key="2">
    <source>
        <dbReference type="Proteomes" id="UP001207468"/>
    </source>
</evidence>
<reference evidence="1" key="1">
    <citation type="submission" date="2021-03" db="EMBL/GenBank/DDBJ databases">
        <title>Evolutionary priming and transition to the ectomycorrhizal habit in an iconic lineage of mushroom-forming fungi: is preadaptation a requirement?</title>
        <authorList>
            <consortium name="DOE Joint Genome Institute"/>
            <person name="Looney B.P."/>
            <person name="Miyauchi S."/>
            <person name="Morin E."/>
            <person name="Drula E."/>
            <person name="Courty P.E."/>
            <person name="Chicoki N."/>
            <person name="Fauchery L."/>
            <person name="Kohler A."/>
            <person name="Kuo A."/>
            <person name="LaButti K."/>
            <person name="Pangilinan J."/>
            <person name="Lipzen A."/>
            <person name="Riley R."/>
            <person name="Andreopoulos W."/>
            <person name="He G."/>
            <person name="Johnson J."/>
            <person name="Barry K.W."/>
            <person name="Grigoriev I.V."/>
            <person name="Nagy L."/>
            <person name="Hibbett D."/>
            <person name="Henrissat B."/>
            <person name="Matheny P.B."/>
            <person name="Labbe J."/>
            <person name="Martin A.F."/>
        </authorList>
    </citation>
    <scope>NUCLEOTIDE SEQUENCE</scope>
    <source>
        <strain evidence="1">BPL698</strain>
    </source>
</reference>
<dbReference type="EMBL" id="JAGFNK010000422">
    <property type="protein sequence ID" value="KAI9450594.1"/>
    <property type="molecule type" value="Genomic_DNA"/>
</dbReference>
<sequence length="158" mass="17924">MIVLLTILAITRAFPVGHQTQPSLVSLDQFHSPSCDDPQGCRSLWDIIQSCAITLLLCTWVSIHPNIQSPDEKWPKVTMRRIGLMLATLFVPEAMIAWAVRQRLAAVQLAKKHEKEGWMTTHGFFAIMGGFMEYYHLWGTRHSTTISPVTNVMKVMDM</sequence>
<organism evidence="1 2">
    <name type="scientific">Russula earlei</name>
    <dbReference type="NCBI Taxonomy" id="71964"/>
    <lineage>
        <taxon>Eukaryota</taxon>
        <taxon>Fungi</taxon>
        <taxon>Dikarya</taxon>
        <taxon>Basidiomycota</taxon>
        <taxon>Agaricomycotina</taxon>
        <taxon>Agaricomycetes</taxon>
        <taxon>Russulales</taxon>
        <taxon>Russulaceae</taxon>
        <taxon>Russula</taxon>
    </lineage>
</organism>
<dbReference type="Proteomes" id="UP001207468">
    <property type="component" value="Unassembled WGS sequence"/>
</dbReference>